<dbReference type="RefSeq" id="WP_011277687.1">
    <property type="nucleotide sequence ID" value="NZ_BHWZ01000001.1"/>
</dbReference>
<dbReference type="PaxDb" id="1435377-SUSAZ_03700"/>
<dbReference type="EMBL" id="CP013695">
    <property type="protein sequence ID" value="ALU31634.1"/>
    <property type="molecule type" value="Genomic_DNA"/>
</dbReference>
<sequence>MENFRINVGAAFLGSEFDYVEKVNVEISDGIISHIGHGYDTNAKDFRNFILFPPLVNSHTHTADYSFPEYGIRQSIKEVVGDPLSQKYTYFKSIDPSIIRKGIENFIIDSQKFGVLAIVDFREQGINGAKLVSELRRRNDIKYIILGRLDFFDTYELNELSKITDGYGLPSISSNSKQELVEIFNAFSTKIRAVHISETLKQYLLDDFRYITESYKPNLLIHATHFKYPDFRELETSVVFCPRSNMWFGVGVPRIVDAINANVNILFGTDNAGLLSPNLWLDLELGLLITRIQEPMSDYSKEILRGATYNAYKQFNLNWGIEEGKEAKFVLISGNTIFNAVNKHIAIIKRASGNLIYDNLGAIQNIS</sequence>
<evidence type="ECO:0000313" key="5">
    <source>
        <dbReference type="Proteomes" id="UP000065473"/>
    </source>
</evidence>
<dbReference type="OrthoDB" id="42910at2157"/>
<dbReference type="InterPro" id="IPR032466">
    <property type="entry name" value="Metal_Hydrolase"/>
</dbReference>
<dbReference type="GeneID" id="14551331"/>
<name>A0A0U2N979_9CREN</name>
<evidence type="ECO:0000313" key="2">
    <source>
        <dbReference type="EMBL" id="ALU28909.1"/>
    </source>
</evidence>
<accession>A0A0U2N979</accession>
<dbReference type="SUPFAM" id="SSF51338">
    <property type="entry name" value="Composite domain of metallo-dependent hydrolases"/>
    <property type="match status" value="1"/>
</dbReference>
<dbReference type="Proteomes" id="UP000065473">
    <property type="component" value="Chromosome"/>
</dbReference>
<dbReference type="InterPro" id="IPR006680">
    <property type="entry name" value="Amidohydro-rel"/>
</dbReference>
<dbReference type="OMA" id="TDNFMAN"/>
<feature type="domain" description="Amidohydrolase-related" evidence="1">
    <location>
        <begin position="179"/>
        <end position="345"/>
    </location>
</feature>
<evidence type="ECO:0000313" key="4">
    <source>
        <dbReference type="Proteomes" id="UP000060043"/>
    </source>
</evidence>
<dbReference type="STRING" id="1435377.SUSAZ_03700"/>
<dbReference type="InterPro" id="IPR050287">
    <property type="entry name" value="MTA/SAH_deaminase"/>
</dbReference>
<dbReference type="PANTHER" id="PTHR43794:SF5">
    <property type="entry name" value="CHLOROHYDROLASE FAMILY PROTEIN"/>
    <property type="match status" value="1"/>
</dbReference>
<dbReference type="PANTHER" id="PTHR43794">
    <property type="entry name" value="AMINOHYDROLASE SSNA-RELATED"/>
    <property type="match status" value="1"/>
</dbReference>
<protein>
    <recommendedName>
        <fullName evidence="1">Amidohydrolase-related domain-containing protein</fullName>
    </recommendedName>
</protein>
<evidence type="ECO:0000313" key="3">
    <source>
        <dbReference type="EMBL" id="ALU31634.1"/>
    </source>
</evidence>
<dbReference type="Proteomes" id="UP000060043">
    <property type="component" value="Chromosome"/>
</dbReference>
<dbReference type="AlphaFoldDB" id="A0A0U2N979"/>
<dbReference type="Gene3D" id="2.30.40.10">
    <property type="entry name" value="Urease, subunit C, domain 1"/>
    <property type="match status" value="1"/>
</dbReference>
<evidence type="ECO:0000259" key="1">
    <source>
        <dbReference type="Pfam" id="PF01979"/>
    </source>
</evidence>
<proteinExistence type="predicted"/>
<organism evidence="2 5">
    <name type="scientific">Sulfolobus acidocaldarius</name>
    <dbReference type="NCBI Taxonomy" id="2285"/>
    <lineage>
        <taxon>Archaea</taxon>
        <taxon>Thermoproteota</taxon>
        <taxon>Thermoprotei</taxon>
        <taxon>Sulfolobales</taxon>
        <taxon>Sulfolobaceae</taxon>
        <taxon>Sulfolobus</taxon>
    </lineage>
</organism>
<dbReference type="SUPFAM" id="SSF51556">
    <property type="entry name" value="Metallo-dependent hydrolases"/>
    <property type="match status" value="1"/>
</dbReference>
<dbReference type="Gene3D" id="3.20.20.140">
    <property type="entry name" value="Metal-dependent hydrolases"/>
    <property type="match status" value="1"/>
</dbReference>
<dbReference type="GO" id="GO:0016810">
    <property type="term" value="F:hydrolase activity, acting on carbon-nitrogen (but not peptide) bonds"/>
    <property type="evidence" value="ECO:0007669"/>
    <property type="project" value="InterPro"/>
</dbReference>
<gene>
    <name evidence="2" type="ORF">ATY89_02320</name>
    <name evidence="3" type="ORF">ATZ20_05355</name>
</gene>
<dbReference type="Pfam" id="PF01979">
    <property type="entry name" value="Amidohydro_1"/>
    <property type="match status" value="1"/>
</dbReference>
<dbReference type="InterPro" id="IPR011059">
    <property type="entry name" value="Metal-dep_hydrolase_composite"/>
</dbReference>
<reference evidence="4 5" key="1">
    <citation type="submission" date="2015-12" db="EMBL/GenBank/DDBJ databases">
        <title>A stable core within a dynamic pangenome in Sulfolobus acidocaldarius.</title>
        <authorList>
            <person name="Anderson R."/>
            <person name="Kouris A."/>
            <person name="Seward C."/>
            <person name="Campbell K."/>
            <person name="Whitaker R."/>
        </authorList>
    </citation>
    <scope>NUCLEOTIDE SEQUENCE [LARGE SCALE GENOMIC DNA]</scope>
    <source>
        <strain evidence="2 5">GG12-C01-09</strain>
        <strain evidence="3 4">NG05B_CO5_07</strain>
    </source>
</reference>
<dbReference type="EMBL" id="CP013694">
    <property type="protein sequence ID" value="ALU28909.1"/>
    <property type="molecule type" value="Genomic_DNA"/>
</dbReference>